<protein>
    <recommendedName>
        <fullName evidence="5">Zinc finger PHD-type domain-containing protein</fullName>
    </recommendedName>
</protein>
<dbReference type="VEuPathDB" id="VectorBase:ISCI004012"/>
<keyword evidence="8" id="KW-1185">Reference proteome</keyword>
<dbReference type="Gene3D" id="3.30.40.10">
    <property type="entry name" value="Zinc/RING finger domain, C3HC4 (zinc finger)"/>
    <property type="match status" value="1"/>
</dbReference>
<dbReference type="EMBL" id="ABJB010318844">
    <property type="status" value="NOT_ANNOTATED_CDS"/>
    <property type="molecule type" value="Genomic_DNA"/>
</dbReference>
<dbReference type="Proteomes" id="UP000001555">
    <property type="component" value="Unassembled WGS sequence"/>
</dbReference>
<dbReference type="HOGENOM" id="CLU_678402_0_0_1"/>
<keyword evidence="2" id="KW-0863">Zinc-finger</keyword>
<dbReference type="CDD" id="cd15489">
    <property type="entry name" value="PHD_SF"/>
    <property type="match status" value="1"/>
</dbReference>
<dbReference type="SUPFAM" id="SSF57903">
    <property type="entry name" value="FYVE/PHD zinc finger"/>
    <property type="match status" value="1"/>
</dbReference>
<feature type="region of interest" description="Disordered" evidence="4">
    <location>
        <begin position="375"/>
        <end position="406"/>
    </location>
</feature>
<evidence type="ECO:0000259" key="5">
    <source>
        <dbReference type="SMART" id="SM00249"/>
    </source>
</evidence>
<feature type="domain" description="Zinc finger PHD-type" evidence="5">
    <location>
        <begin position="125"/>
        <end position="186"/>
    </location>
</feature>
<keyword evidence="3" id="KW-0862">Zinc</keyword>
<dbReference type="PaxDb" id="6945-B7PH28"/>
<dbReference type="EnsemblMetazoa" id="ISCW004012-RA">
    <property type="protein sequence ID" value="ISCW004012-PA"/>
    <property type="gene ID" value="ISCW004012"/>
</dbReference>
<keyword evidence="1" id="KW-0479">Metal-binding</keyword>
<proteinExistence type="predicted"/>
<organism>
    <name type="scientific">Ixodes scapularis</name>
    <name type="common">Black-legged tick</name>
    <name type="synonym">Deer tick</name>
    <dbReference type="NCBI Taxonomy" id="6945"/>
    <lineage>
        <taxon>Eukaryota</taxon>
        <taxon>Metazoa</taxon>
        <taxon>Ecdysozoa</taxon>
        <taxon>Arthropoda</taxon>
        <taxon>Chelicerata</taxon>
        <taxon>Arachnida</taxon>
        <taxon>Acari</taxon>
        <taxon>Parasitiformes</taxon>
        <taxon>Ixodida</taxon>
        <taxon>Ixodoidea</taxon>
        <taxon>Ixodidae</taxon>
        <taxon>Ixodinae</taxon>
        <taxon>Ixodes</taxon>
    </lineage>
</organism>
<dbReference type="VEuPathDB" id="VectorBase:ISCP_016670"/>
<feature type="compositionally biased region" description="Low complexity" evidence="4">
    <location>
        <begin position="388"/>
        <end position="400"/>
    </location>
</feature>
<dbReference type="EMBL" id="ABJB010204581">
    <property type="status" value="NOT_ANNOTATED_CDS"/>
    <property type="molecule type" value="Genomic_DNA"/>
</dbReference>
<dbReference type="InterPro" id="IPR011011">
    <property type="entry name" value="Znf_FYVE_PHD"/>
</dbReference>
<sequence length="406" mass="45055">MLLTKNQSVSKEEERGTGRRPLFPTEPRGATGAPSPWTEVSAMSLPESTADLLYTNAERASMNEHWDSPPVRCSLLDVIRTPLKLRRKHRECAGDHSPGSTEPAVGRDYLDYEHDVSVIRVDKPHCEVCHQHGHHPPHPRDRLEDMLRCRICGASFHLVCLRQAGLPRTPHGALLTTHLWSCMKCETLDLLLSDSELRAALDAAGGVPASGGVSWEGFVAIHDRVYLGPREEDGSLPGAVLAMLREEFARFDRDHLGSISWTQLLTRFVLKILRERHSDLELVSLLKPLEVRPLKEEFAMFDTLNGGAISVADARRVVLEWRDRMGFVTWENFMCALALPVIAARPNTWGGPDYLAFLEDVHASLLGPLRFKLEPDEDALPRSPTPPSSQHTSSSSAPSTADAGVE</sequence>
<dbReference type="InterPro" id="IPR001965">
    <property type="entry name" value="Znf_PHD"/>
</dbReference>
<dbReference type="InterPro" id="IPR013083">
    <property type="entry name" value="Znf_RING/FYVE/PHD"/>
</dbReference>
<dbReference type="VEuPathDB" id="VectorBase:ISCW004012"/>
<evidence type="ECO:0000313" key="6">
    <source>
        <dbReference type="EMBL" id="EEC05900.1"/>
    </source>
</evidence>
<evidence type="ECO:0000313" key="7">
    <source>
        <dbReference type="EnsemblMetazoa" id="ISCW004012-PA"/>
    </source>
</evidence>
<evidence type="ECO:0000256" key="4">
    <source>
        <dbReference type="SAM" id="MobiDB-lite"/>
    </source>
</evidence>
<reference evidence="6 8" key="1">
    <citation type="submission" date="2008-03" db="EMBL/GenBank/DDBJ databases">
        <title>Annotation of Ixodes scapularis.</title>
        <authorList>
            <consortium name="Ixodes scapularis Genome Project Consortium"/>
            <person name="Caler E."/>
            <person name="Hannick L.I."/>
            <person name="Bidwell S."/>
            <person name="Joardar V."/>
            <person name="Thiagarajan M."/>
            <person name="Amedeo P."/>
            <person name="Galinsky K.J."/>
            <person name="Schobel S."/>
            <person name="Inman J."/>
            <person name="Hostetler J."/>
            <person name="Miller J."/>
            <person name="Hammond M."/>
            <person name="Megy K."/>
            <person name="Lawson D."/>
            <person name="Kodira C."/>
            <person name="Sutton G."/>
            <person name="Meyer J."/>
            <person name="Hill C.A."/>
            <person name="Birren B."/>
            <person name="Nene V."/>
            <person name="Collins F."/>
            <person name="Alarcon-Chaidez F."/>
            <person name="Wikel S."/>
            <person name="Strausberg R."/>
        </authorList>
    </citation>
    <scope>NUCLEOTIDE SEQUENCE [LARGE SCALE GENOMIC DNA]</scope>
    <source>
        <strain evidence="8">Wikel</strain>
        <strain evidence="6">Wikel colony</strain>
    </source>
</reference>
<dbReference type="SMART" id="SM00249">
    <property type="entry name" value="PHD"/>
    <property type="match status" value="1"/>
</dbReference>
<evidence type="ECO:0000256" key="2">
    <source>
        <dbReference type="ARBA" id="ARBA00022771"/>
    </source>
</evidence>
<dbReference type="InterPro" id="IPR011992">
    <property type="entry name" value="EF-hand-dom_pair"/>
</dbReference>
<gene>
    <name evidence="6" type="ORF">IscW_ISCW004012</name>
</gene>
<name>B7PH28_IXOSC</name>
<evidence type="ECO:0000313" key="8">
    <source>
        <dbReference type="Proteomes" id="UP000001555"/>
    </source>
</evidence>
<accession>B7PH28</accession>
<dbReference type="AlphaFoldDB" id="B7PH28"/>
<dbReference type="Gene3D" id="1.10.238.10">
    <property type="entry name" value="EF-hand"/>
    <property type="match status" value="1"/>
</dbReference>
<reference evidence="7" key="2">
    <citation type="submission" date="2020-05" db="UniProtKB">
        <authorList>
            <consortium name="EnsemblMetazoa"/>
        </authorList>
    </citation>
    <scope>IDENTIFICATION</scope>
    <source>
        <strain evidence="7">wikel</strain>
    </source>
</reference>
<evidence type="ECO:0000256" key="3">
    <source>
        <dbReference type="ARBA" id="ARBA00022833"/>
    </source>
</evidence>
<evidence type="ECO:0000256" key="1">
    <source>
        <dbReference type="ARBA" id="ARBA00022723"/>
    </source>
</evidence>
<dbReference type="SUPFAM" id="SSF47473">
    <property type="entry name" value="EF-hand"/>
    <property type="match status" value="1"/>
</dbReference>
<dbReference type="EMBL" id="ABJB010181112">
    <property type="status" value="NOT_ANNOTATED_CDS"/>
    <property type="molecule type" value="Genomic_DNA"/>
</dbReference>
<dbReference type="OrthoDB" id="10289448at2759"/>
<dbReference type="InParanoid" id="B7PH28"/>
<dbReference type="GO" id="GO:0008270">
    <property type="term" value="F:zinc ion binding"/>
    <property type="evidence" value="ECO:0007669"/>
    <property type="project" value="UniProtKB-KW"/>
</dbReference>
<feature type="region of interest" description="Disordered" evidence="4">
    <location>
        <begin position="1"/>
        <end position="39"/>
    </location>
</feature>
<dbReference type="EMBL" id="DS710710">
    <property type="protein sequence ID" value="EEC05900.1"/>
    <property type="molecule type" value="Genomic_DNA"/>
</dbReference>